<reference evidence="8" key="1">
    <citation type="submission" date="2019-03" db="EMBL/GenBank/DDBJ databases">
        <title>Lake Tanganyika Metagenome-Assembled Genomes (MAGs).</title>
        <authorList>
            <person name="Tran P."/>
        </authorList>
    </citation>
    <scope>NUCLEOTIDE SEQUENCE</scope>
    <source>
        <strain evidence="8">M_DeepCast_50m_m2_156</strain>
    </source>
</reference>
<feature type="transmembrane region" description="Helical" evidence="7">
    <location>
        <begin position="166"/>
        <end position="185"/>
    </location>
</feature>
<dbReference type="InterPro" id="IPR038330">
    <property type="entry name" value="TspO/MBR-related_sf"/>
</dbReference>
<dbReference type="FunFam" id="1.20.1260.100:FF:000001">
    <property type="entry name" value="translocator protein 2"/>
    <property type="match status" value="1"/>
</dbReference>
<evidence type="ECO:0000256" key="3">
    <source>
        <dbReference type="ARBA" id="ARBA00022692"/>
    </source>
</evidence>
<keyword evidence="5 7" id="KW-0472">Membrane</keyword>
<dbReference type="AlphaFoldDB" id="A0A8T4C647"/>
<dbReference type="Proteomes" id="UP000774699">
    <property type="component" value="Unassembled WGS sequence"/>
</dbReference>
<comment type="subcellular location">
    <subcellularLocation>
        <location evidence="1">Membrane</location>
        <topology evidence="1">Multi-pass membrane protein</topology>
    </subcellularLocation>
</comment>
<comment type="caution">
    <text evidence="8">The sequence shown here is derived from an EMBL/GenBank/DDBJ whole genome shotgun (WGS) entry which is preliminary data.</text>
</comment>
<evidence type="ECO:0000256" key="1">
    <source>
        <dbReference type="ARBA" id="ARBA00004141"/>
    </source>
</evidence>
<feature type="transmembrane region" description="Helical" evidence="7">
    <location>
        <begin position="71"/>
        <end position="89"/>
    </location>
</feature>
<dbReference type="Pfam" id="PF03073">
    <property type="entry name" value="TspO_MBR"/>
    <property type="match status" value="1"/>
</dbReference>
<sequence length="187" mass="21453">MAARKKTTKRKAVQTKTVSTRSPNASPNYFKLALSIGICLGAGFIGSFFTMDSISTWYASLNKPFFNPPNWVFGPVWTVLYVFMGWSLYQLWNNHSTAVKKNQPLLFSAYYWFAVQLILNVLWSIIFFGWKNPLLALSTIIFTWFSIGMTVSAFFRIRKEAAYPLLPYWAWVSFASLLNMSIVLLNP</sequence>
<evidence type="ECO:0000256" key="6">
    <source>
        <dbReference type="SAM" id="MobiDB-lite"/>
    </source>
</evidence>
<feature type="transmembrane region" description="Helical" evidence="7">
    <location>
        <begin position="29"/>
        <end position="51"/>
    </location>
</feature>
<evidence type="ECO:0000256" key="7">
    <source>
        <dbReference type="SAM" id="Phobius"/>
    </source>
</evidence>
<evidence type="ECO:0000256" key="2">
    <source>
        <dbReference type="ARBA" id="ARBA00007524"/>
    </source>
</evidence>
<dbReference type="PANTHER" id="PTHR10057:SF0">
    <property type="entry name" value="TRANSLOCATOR PROTEIN"/>
    <property type="match status" value="1"/>
</dbReference>
<comment type="similarity">
    <text evidence="2">Belongs to the TspO/BZRP family.</text>
</comment>
<dbReference type="EMBL" id="VGJJ01000002">
    <property type="protein sequence ID" value="MBM3281777.1"/>
    <property type="molecule type" value="Genomic_DNA"/>
</dbReference>
<feature type="compositionally biased region" description="Basic residues" evidence="6">
    <location>
        <begin position="1"/>
        <end position="13"/>
    </location>
</feature>
<evidence type="ECO:0000313" key="9">
    <source>
        <dbReference type="Proteomes" id="UP000774699"/>
    </source>
</evidence>
<name>A0A8T4C647_9ARCH</name>
<dbReference type="GO" id="GO:0033013">
    <property type="term" value="P:tetrapyrrole metabolic process"/>
    <property type="evidence" value="ECO:0007669"/>
    <property type="project" value="UniProtKB-ARBA"/>
</dbReference>
<feature type="transmembrane region" description="Helical" evidence="7">
    <location>
        <begin position="134"/>
        <end position="154"/>
    </location>
</feature>
<proteinExistence type="inferred from homology"/>
<dbReference type="InterPro" id="IPR004307">
    <property type="entry name" value="TspO_MBR"/>
</dbReference>
<feature type="transmembrane region" description="Helical" evidence="7">
    <location>
        <begin position="109"/>
        <end position="128"/>
    </location>
</feature>
<keyword evidence="4 7" id="KW-1133">Transmembrane helix</keyword>
<protein>
    <submittedName>
        <fullName evidence="8">Tryptophan-rich sensory protein</fullName>
    </submittedName>
</protein>
<dbReference type="PIRSF" id="PIRSF005859">
    <property type="entry name" value="PBR"/>
    <property type="match status" value="1"/>
</dbReference>
<evidence type="ECO:0000313" key="8">
    <source>
        <dbReference type="EMBL" id="MBM3281777.1"/>
    </source>
</evidence>
<keyword evidence="3 7" id="KW-0812">Transmembrane</keyword>
<dbReference type="CDD" id="cd15904">
    <property type="entry name" value="TSPO_MBR"/>
    <property type="match status" value="1"/>
</dbReference>
<dbReference type="Gene3D" id="1.20.1260.100">
    <property type="entry name" value="TspO/MBR protein"/>
    <property type="match status" value="1"/>
</dbReference>
<accession>A0A8T4C647</accession>
<evidence type="ECO:0000256" key="5">
    <source>
        <dbReference type="ARBA" id="ARBA00023136"/>
    </source>
</evidence>
<evidence type="ECO:0000256" key="4">
    <source>
        <dbReference type="ARBA" id="ARBA00022989"/>
    </source>
</evidence>
<gene>
    <name evidence="8" type="ORF">FJY86_00330</name>
</gene>
<feature type="region of interest" description="Disordered" evidence="6">
    <location>
        <begin position="1"/>
        <end position="23"/>
    </location>
</feature>
<organism evidence="8 9">
    <name type="scientific">Candidatus Iainarchaeum sp</name>
    <dbReference type="NCBI Taxonomy" id="3101447"/>
    <lineage>
        <taxon>Archaea</taxon>
        <taxon>Candidatus Iainarchaeota</taxon>
        <taxon>Candidatus Iainarchaeia</taxon>
        <taxon>Candidatus Iainarchaeales</taxon>
        <taxon>Candidatus Iainarchaeaceae</taxon>
        <taxon>Candidatus Iainarchaeum</taxon>
    </lineage>
</organism>
<dbReference type="PANTHER" id="PTHR10057">
    <property type="entry name" value="PERIPHERAL-TYPE BENZODIAZEPINE RECEPTOR"/>
    <property type="match status" value="1"/>
</dbReference>
<dbReference type="GO" id="GO:0016020">
    <property type="term" value="C:membrane"/>
    <property type="evidence" value="ECO:0007669"/>
    <property type="project" value="UniProtKB-SubCell"/>
</dbReference>